<keyword evidence="2" id="KW-0812">Transmembrane</keyword>
<feature type="transmembrane region" description="Helical" evidence="2">
    <location>
        <begin position="356"/>
        <end position="379"/>
    </location>
</feature>
<dbReference type="Gene3D" id="2.30.29.30">
    <property type="entry name" value="Pleckstrin-homology domain (PH domain)/Phosphotyrosine-binding domain (PTB)"/>
    <property type="match status" value="1"/>
</dbReference>
<dbReference type="Proteomes" id="UP000014500">
    <property type="component" value="Unassembled WGS sequence"/>
</dbReference>
<dbReference type="eggNOG" id="ENOG502QPMR">
    <property type="taxonomic scope" value="Eukaryota"/>
</dbReference>
<evidence type="ECO:0000313" key="4">
    <source>
        <dbReference type="EnsemblMetazoa" id="SMAR000412-PA"/>
    </source>
</evidence>
<reference evidence="5" key="1">
    <citation type="submission" date="2011-05" db="EMBL/GenBank/DDBJ databases">
        <authorList>
            <person name="Richards S.R."/>
            <person name="Qu J."/>
            <person name="Jiang H."/>
            <person name="Jhangiani S.N."/>
            <person name="Agravi P."/>
            <person name="Goodspeed R."/>
            <person name="Gross S."/>
            <person name="Mandapat C."/>
            <person name="Jackson L."/>
            <person name="Mathew T."/>
            <person name="Pu L."/>
            <person name="Thornton R."/>
            <person name="Saada N."/>
            <person name="Wilczek-Boney K.B."/>
            <person name="Lee S."/>
            <person name="Kovar C."/>
            <person name="Wu Y."/>
            <person name="Scherer S.E."/>
            <person name="Worley K.C."/>
            <person name="Muzny D.M."/>
            <person name="Gibbs R."/>
        </authorList>
    </citation>
    <scope>NUCLEOTIDE SEQUENCE</scope>
    <source>
        <strain evidence="5">Brora</strain>
    </source>
</reference>
<dbReference type="SMART" id="SM00568">
    <property type="entry name" value="GRAM"/>
    <property type="match status" value="1"/>
</dbReference>
<dbReference type="STRING" id="126957.T1IHT6"/>
<organism evidence="4 5">
    <name type="scientific">Strigamia maritima</name>
    <name type="common">European centipede</name>
    <name type="synonym">Geophilus maritimus</name>
    <dbReference type="NCBI Taxonomy" id="126957"/>
    <lineage>
        <taxon>Eukaryota</taxon>
        <taxon>Metazoa</taxon>
        <taxon>Ecdysozoa</taxon>
        <taxon>Arthropoda</taxon>
        <taxon>Myriapoda</taxon>
        <taxon>Chilopoda</taxon>
        <taxon>Pleurostigmophora</taxon>
        <taxon>Geophilomorpha</taxon>
        <taxon>Linotaeniidae</taxon>
        <taxon>Strigamia</taxon>
    </lineage>
</organism>
<feature type="compositionally biased region" description="Basic residues" evidence="1">
    <location>
        <begin position="606"/>
        <end position="623"/>
    </location>
</feature>
<feature type="transmembrane region" description="Helical" evidence="2">
    <location>
        <begin position="267"/>
        <end position="285"/>
    </location>
</feature>
<dbReference type="InterPro" id="IPR004182">
    <property type="entry name" value="GRAM"/>
</dbReference>
<accession>T1IHT6</accession>
<dbReference type="PANTHER" id="PTHR37402">
    <property type="entry name" value="GRAM DOMAIN-CONTAINING PROTEIN 4"/>
    <property type="match status" value="1"/>
</dbReference>
<keyword evidence="2" id="KW-1133">Transmembrane helix</keyword>
<protein>
    <recommendedName>
        <fullName evidence="3">GRAM domain-containing protein</fullName>
    </recommendedName>
</protein>
<feature type="domain" description="GRAM" evidence="3">
    <location>
        <begin position="459"/>
        <end position="535"/>
    </location>
</feature>
<feature type="region of interest" description="Disordered" evidence="1">
    <location>
        <begin position="601"/>
        <end position="629"/>
    </location>
</feature>
<dbReference type="EMBL" id="JH430009">
    <property type="status" value="NOT_ANNOTATED_CDS"/>
    <property type="molecule type" value="Genomic_DNA"/>
</dbReference>
<evidence type="ECO:0000313" key="5">
    <source>
        <dbReference type="Proteomes" id="UP000014500"/>
    </source>
</evidence>
<dbReference type="Pfam" id="PF02893">
    <property type="entry name" value="GRAM"/>
    <property type="match status" value="1"/>
</dbReference>
<keyword evidence="2" id="KW-0472">Membrane</keyword>
<dbReference type="AlphaFoldDB" id="T1IHT6"/>
<reference evidence="4" key="2">
    <citation type="submission" date="2015-02" db="UniProtKB">
        <authorList>
            <consortium name="EnsemblMetazoa"/>
        </authorList>
    </citation>
    <scope>IDENTIFICATION</scope>
</reference>
<dbReference type="PANTHER" id="PTHR37402:SF1">
    <property type="entry name" value="GRAM DOMAIN-CONTAINING PROTEIN 4"/>
    <property type="match status" value="1"/>
</dbReference>
<dbReference type="GO" id="GO:0034164">
    <property type="term" value="P:negative regulation of toll-like receptor 9 signaling pathway"/>
    <property type="evidence" value="ECO:0007669"/>
    <property type="project" value="TreeGrafter"/>
</dbReference>
<keyword evidence="5" id="KW-1185">Reference proteome</keyword>
<proteinExistence type="predicted"/>
<dbReference type="EnsemblMetazoa" id="SMAR000412-RA">
    <property type="protein sequence ID" value="SMAR000412-PA"/>
    <property type="gene ID" value="SMAR000412"/>
</dbReference>
<sequence>MSALKFPLIQVTSQSDDEHSDDESSLNLSFDLDDEEFQQSAGNAPFEINSDFRHTDLQAQLMTVVLENEKLTLELEQTKHEEVKGLSDKLRAEQDKRRVLEEQLLAKIAVQRRRQKFANLRSDNLYKSNSMGNLADPEVDTASISVVRYDSDPEITQQDPSMNPDLQRSSLVSHRSPFSVKLKIWLSNMYDELIDDLSEVKTEIGVTKIELEQLSPSKLKKNLVRLGHFLDLIEEFRHLLGSITRWENPAASFMTFTVYMVIIYKDWFLSTIFLSIIAVFLFTYLRHKGWVFGNEGEYIMYSSTSEIEKNLSIREQISVITNVNRRSQNHAGMAADALEKIRNVLLWREPELTKPVVIFLVQLSGLGIGIHVFIIQYVFSRFPRFNKKYNKVDEFISQLKNDAEYELEIKKIKKDMKKTPKKAYSLSATQSISTLTLTSDDVDSSSLKPLETPEIITPASFHDTFRLPISETPVSPWKNGRRCILVGKEKYFAVGFKIGRMYLTNNYLCFERSKTVRAKNVIIPLETIQTITKAKLYQWVPGGGKAIEIKTEDTRKPLVFVFQVHIFGPIVNRDEAFDSIMKVGVTNEYVWAETHFNPLDGNSRRSPVRRSPVRRSPVRRSPVRRSPEE</sequence>
<dbReference type="InterPro" id="IPR011993">
    <property type="entry name" value="PH-like_dom_sf"/>
</dbReference>
<dbReference type="HOGENOM" id="CLU_434995_0_0_1"/>
<dbReference type="OMA" id="CSACYES"/>
<feature type="region of interest" description="Disordered" evidence="1">
    <location>
        <begin position="1"/>
        <end position="25"/>
    </location>
</feature>
<evidence type="ECO:0000256" key="1">
    <source>
        <dbReference type="SAM" id="MobiDB-lite"/>
    </source>
</evidence>
<name>T1IHT6_STRMM</name>
<dbReference type="PhylomeDB" id="T1IHT6"/>
<dbReference type="InterPro" id="IPR037847">
    <property type="entry name" value="GRAMDC4"/>
</dbReference>
<evidence type="ECO:0000259" key="3">
    <source>
        <dbReference type="SMART" id="SM00568"/>
    </source>
</evidence>
<dbReference type="GO" id="GO:0006915">
    <property type="term" value="P:apoptotic process"/>
    <property type="evidence" value="ECO:0007669"/>
    <property type="project" value="InterPro"/>
</dbReference>
<evidence type="ECO:0000256" key="2">
    <source>
        <dbReference type="SAM" id="Phobius"/>
    </source>
</evidence>